<organism evidence="3 4">
    <name type="scientific">Pseudomonas syringae pv. coryli</name>
    <dbReference type="NCBI Taxonomy" id="317659"/>
    <lineage>
        <taxon>Bacteria</taxon>
        <taxon>Pseudomonadati</taxon>
        <taxon>Pseudomonadota</taxon>
        <taxon>Gammaproteobacteria</taxon>
        <taxon>Pseudomonadales</taxon>
        <taxon>Pseudomonadaceae</taxon>
        <taxon>Pseudomonas</taxon>
    </lineage>
</organism>
<evidence type="ECO:0000256" key="2">
    <source>
        <dbReference type="SAM" id="MobiDB-lite"/>
    </source>
</evidence>
<accession>A0A0P9N0F0</accession>
<name>A0A0P9N0F0_9PSED</name>
<evidence type="ECO:0000256" key="1">
    <source>
        <dbReference type="ARBA" id="ARBA00023186"/>
    </source>
</evidence>
<dbReference type="EMBL" id="LJQC01000571">
    <property type="protein sequence ID" value="KPW98055.1"/>
    <property type="molecule type" value="Genomic_DNA"/>
</dbReference>
<proteinExistence type="predicted"/>
<evidence type="ECO:0000313" key="3">
    <source>
        <dbReference type="EMBL" id="KPW98055.1"/>
    </source>
</evidence>
<dbReference type="AlphaFoldDB" id="A0A0P9N0F0"/>
<comment type="caution">
    <text evidence="3">The sequence shown here is derived from an EMBL/GenBank/DDBJ whole genome shotgun (WGS) entry which is preliminary data.</text>
</comment>
<feature type="region of interest" description="Disordered" evidence="2">
    <location>
        <begin position="255"/>
        <end position="287"/>
    </location>
</feature>
<reference evidence="3 4" key="1">
    <citation type="submission" date="2015-09" db="EMBL/GenBank/DDBJ databases">
        <title>Genome announcement of multiple Pseudomonas syringae strains.</title>
        <authorList>
            <person name="Thakur S."/>
            <person name="Wang P.W."/>
            <person name="Gong Y."/>
            <person name="Weir B.S."/>
            <person name="Guttman D.S."/>
        </authorList>
    </citation>
    <scope>NUCLEOTIDE SEQUENCE [LARGE SCALE GENOMIC DNA]</scope>
    <source>
        <strain evidence="3 4">ICMP17001</strain>
    </source>
</reference>
<keyword evidence="1" id="KW-0143">Chaperone</keyword>
<dbReference type="Proteomes" id="UP000051335">
    <property type="component" value="Unassembled WGS sequence"/>
</dbReference>
<dbReference type="SUPFAM" id="SSF46565">
    <property type="entry name" value="Chaperone J-domain"/>
    <property type="match status" value="1"/>
</dbReference>
<sequence length="459" mass="54091">MPCYCFNGDTHRLRLVRKVSPFIVFGVKKLLKRTIRYIQARTGPPSRREKDFTAAIYSFSKKVEKSRLENDNRPPRSIALAIKEVFMTTPPASPRIVAQPSRPQLSAGQKKFNTLMEKLEARRKLLQQWLSISATCEKLWIEELVPMLSEQAANEMNKLRLLDVAFDQFRLAKKDRHTVLEIICVLTISLMGGEHDEELKHLYFKYTGNDYDEEERLQNQRFKSSLEEDLGVELDDDVDLDSLEDVTRHIEEKLKEQTEQAQGAQKPKKPTASELRREQEEAEGSQSLREIYRKLVSALHPDREQDADERERKTALMQRVNEAYENDNLLALLQMQMEIEQIDQSHIDSISDKRLKHFNRILSEQLRELEDEIHDRKMLIREQFLMDPYEDLRPKTANTKCARQVKAIREHLDEEQDELQLLADPKSLKDWLRDQREMAEMLERIEEFDDLEMLETLLR</sequence>
<evidence type="ECO:0000313" key="4">
    <source>
        <dbReference type="Proteomes" id="UP000051335"/>
    </source>
</evidence>
<dbReference type="CDD" id="cd06257">
    <property type="entry name" value="DnaJ"/>
    <property type="match status" value="1"/>
</dbReference>
<dbReference type="InterPro" id="IPR036869">
    <property type="entry name" value="J_dom_sf"/>
</dbReference>
<protein>
    <submittedName>
        <fullName evidence="3">DnaJ domain-containing protein</fullName>
    </submittedName>
</protein>
<dbReference type="InterPro" id="IPR001623">
    <property type="entry name" value="DnaJ_domain"/>
</dbReference>
<keyword evidence="4" id="KW-1185">Reference proteome</keyword>
<dbReference type="PATRIC" id="fig|317659.3.peg.2630"/>
<dbReference type="Gene3D" id="1.10.287.110">
    <property type="entry name" value="DnaJ domain"/>
    <property type="match status" value="1"/>
</dbReference>
<gene>
    <name evidence="3" type="ORF">ALO75_04576</name>
</gene>